<evidence type="ECO:0000256" key="2">
    <source>
        <dbReference type="ARBA" id="ARBA00022448"/>
    </source>
</evidence>
<dbReference type="PANTHER" id="PTHR45694:SF18">
    <property type="entry name" value="GLUTAREDOXIN-1-RELATED"/>
    <property type="match status" value="1"/>
</dbReference>
<dbReference type="Gene3D" id="3.40.30.10">
    <property type="entry name" value="Glutaredoxin"/>
    <property type="match status" value="1"/>
</dbReference>
<dbReference type="GO" id="GO:0045454">
    <property type="term" value="P:cell redox homeostasis"/>
    <property type="evidence" value="ECO:0007669"/>
    <property type="project" value="InterPro"/>
</dbReference>
<gene>
    <name evidence="8" type="ORF">AYO28_16065</name>
</gene>
<dbReference type="InterPro" id="IPR014025">
    <property type="entry name" value="Glutaredoxin_subgr"/>
</dbReference>
<keyword evidence="3 6" id="KW-0249">Electron transport</keyword>
<keyword evidence="5 6" id="KW-0676">Redox-active center</keyword>
<proteinExistence type="inferred from homology"/>
<keyword evidence="2 6" id="KW-0813">Transport</keyword>
<comment type="caution">
    <text evidence="8">The sequence shown here is derived from an EMBL/GenBank/DDBJ whole genome shotgun (WGS) entry which is preliminary data.</text>
</comment>
<dbReference type="PROSITE" id="PS51354">
    <property type="entry name" value="GLUTAREDOXIN_2"/>
    <property type="match status" value="1"/>
</dbReference>
<dbReference type="RefSeq" id="WP_009396096.1">
    <property type="nucleotide sequence ID" value="NZ_LUCV01000014.1"/>
</dbReference>
<dbReference type="GO" id="GO:0015038">
    <property type="term" value="F:glutathione disulfide oxidoreductase activity"/>
    <property type="evidence" value="ECO:0007669"/>
    <property type="project" value="UniProtKB-UniRule"/>
</dbReference>
<protein>
    <recommendedName>
        <fullName evidence="6">Glutaredoxin</fullName>
    </recommendedName>
</protein>
<feature type="domain" description="Glutaredoxin" evidence="7">
    <location>
        <begin position="4"/>
        <end position="63"/>
    </location>
</feature>
<dbReference type="InterPro" id="IPR002109">
    <property type="entry name" value="Glutaredoxin"/>
</dbReference>
<dbReference type="PROSITE" id="PS00195">
    <property type="entry name" value="GLUTAREDOXIN_1"/>
    <property type="match status" value="1"/>
</dbReference>
<sequence>MKPVIVYSSDYCPYCMRAKQLLASKNIAFEEIKVDGKPQVRAEMTRKAGRTSVPQIWIGETHVGGCDDLYALERAGKLDALLQA</sequence>
<dbReference type="Pfam" id="PF00462">
    <property type="entry name" value="Glutaredoxin"/>
    <property type="match status" value="1"/>
</dbReference>
<evidence type="ECO:0000313" key="8">
    <source>
        <dbReference type="EMBL" id="OAI93017.1"/>
    </source>
</evidence>
<dbReference type="PANTHER" id="PTHR45694">
    <property type="entry name" value="GLUTAREDOXIN 2"/>
    <property type="match status" value="1"/>
</dbReference>
<dbReference type="InterPro" id="IPR011900">
    <property type="entry name" value="GRX_bact"/>
</dbReference>
<keyword evidence="6" id="KW-0963">Cytoplasm</keyword>
<comment type="similarity">
    <text evidence="1 6">Belongs to the glutaredoxin family.</text>
</comment>
<dbReference type="GO" id="GO:0034599">
    <property type="term" value="P:cellular response to oxidative stress"/>
    <property type="evidence" value="ECO:0007669"/>
    <property type="project" value="TreeGrafter"/>
</dbReference>
<dbReference type="InterPro" id="IPR036249">
    <property type="entry name" value="Thioredoxin-like_sf"/>
</dbReference>
<evidence type="ECO:0000313" key="9">
    <source>
        <dbReference type="Proteomes" id="UP000077752"/>
    </source>
</evidence>
<evidence type="ECO:0000256" key="3">
    <source>
        <dbReference type="ARBA" id="ARBA00022982"/>
    </source>
</evidence>
<dbReference type="FunFam" id="3.40.30.10:FF:000018">
    <property type="entry name" value="Glutaredoxin"/>
    <property type="match status" value="1"/>
</dbReference>
<organism evidence="8 9">
    <name type="scientific">Pseudomonas putida</name>
    <name type="common">Arthrobacter siderocapsulatus</name>
    <dbReference type="NCBI Taxonomy" id="303"/>
    <lineage>
        <taxon>Bacteria</taxon>
        <taxon>Pseudomonadati</taxon>
        <taxon>Pseudomonadota</taxon>
        <taxon>Gammaproteobacteria</taxon>
        <taxon>Pseudomonadales</taxon>
        <taxon>Pseudomonadaceae</taxon>
        <taxon>Pseudomonas</taxon>
    </lineage>
</organism>
<accession>A0A177SPT0</accession>
<dbReference type="Proteomes" id="UP000077752">
    <property type="component" value="Unassembled WGS sequence"/>
</dbReference>
<comment type="function">
    <text evidence="6">Has a glutathione-disulfide oxidoreductase activity in the presence of NADPH and glutathione reductase. Reduces low molecular weight disulfides and proteins.</text>
</comment>
<evidence type="ECO:0000256" key="4">
    <source>
        <dbReference type="ARBA" id="ARBA00023157"/>
    </source>
</evidence>
<dbReference type="PRINTS" id="PR00160">
    <property type="entry name" value="GLUTAREDOXIN"/>
</dbReference>
<evidence type="ECO:0000256" key="1">
    <source>
        <dbReference type="ARBA" id="ARBA00007787"/>
    </source>
</evidence>
<keyword evidence="4" id="KW-1015">Disulfide bond</keyword>
<dbReference type="SUPFAM" id="SSF52833">
    <property type="entry name" value="Thioredoxin-like"/>
    <property type="match status" value="1"/>
</dbReference>
<dbReference type="InterPro" id="IPR011767">
    <property type="entry name" value="GLR_AS"/>
</dbReference>
<evidence type="ECO:0000256" key="6">
    <source>
        <dbReference type="RuleBase" id="RU364065"/>
    </source>
</evidence>
<evidence type="ECO:0000259" key="7">
    <source>
        <dbReference type="Pfam" id="PF00462"/>
    </source>
</evidence>
<dbReference type="EMBL" id="LUCV01000014">
    <property type="protein sequence ID" value="OAI93017.1"/>
    <property type="molecule type" value="Genomic_DNA"/>
</dbReference>
<name>A0A177SPT0_PSEPU</name>
<dbReference type="CDD" id="cd03418">
    <property type="entry name" value="GRX_GRXb_1_3_like"/>
    <property type="match status" value="1"/>
</dbReference>
<reference evidence="8 9" key="1">
    <citation type="submission" date="2016-03" db="EMBL/GenBank/DDBJ databases">
        <title>Draft Genome Assembly of Pseudomonas putida strain CBF10-2.</title>
        <authorList>
            <person name="Iyer R.S."/>
            <person name="Damania A."/>
        </authorList>
    </citation>
    <scope>NUCLEOTIDE SEQUENCE [LARGE SCALE GENOMIC DNA]</scope>
    <source>
        <strain evidence="8 9">CBF10-2</strain>
    </source>
</reference>
<dbReference type="AlphaFoldDB" id="A0A177SPT0"/>
<evidence type="ECO:0000256" key="5">
    <source>
        <dbReference type="ARBA" id="ARBA00023284"/>
    </source>
</evidence>
<dbReference type="NCBIfam" id="TIGR02181">
    <property type="entry name" value="GRX_bact"/>
    <property type="match status" value="1"/>
</dbReference>
<dbReference type="GO" id="GO:0005737">
    <property type="term" value="C:cytoplasm"/>
    <property type="evidence" value="ECO:0007669"/>
    <property type="project" value="TreeGrafter"/>
</dbReference>